<feature type="transmembrane region" description="Helical" evidence="5">
    <location>
        <begin position="130"/>
        <end position="149"/>
    </location>
</feature>
<keyword evidence="3 5" id="KW-1133">Transmembrane helix</keyword>
<dbReference type="NCBIfam" id="TIGR01770">
    <property type="entry name" value="NDH_I_N"/>
    <property type="match status" value="1"/>
</dbReference>
<gene>
    <name evidence="7" type="ORF">METZ01_LOCUS24175</name>
</gene>
<dbReference type="GO" id="GO:0042773">
    <property type="term" value="P:ATP synthesis coupled electron transport"/>
    <property type="evidence" value="ECO:0007669"/>
    <property type="project" value="InterPro"/>
</dbReference>
<evidence type="ECO:0000256" key="3">
    <source>
        <dbReference type="ARBA" id="ARBA00022989"/>
    </source>
</evidence>
<feature type="transmembrane region" description="Helical" evidence="5">
    <location>
        <begin position="273"/>
        <end position="292"/>
    </location>
</feature>
<evidence type="ECO:0000256" key="1">
    <source>
        <dbReference type="ARBA" id="ARBA00004141"/>
    </source>
</evidence>
<evidence type="ECO:0000256" key="5">
    <source>
        <dbReference type="SAM" id="Phobius"/>
    </source>
</evidence>
<comment type="subcellular location">
    <subcellularLocation>
        <location evidence="1">Membrane</location>
        <topology evidence="1">Multi-pass membrane protein</topology>
    </subcellularLocation>
</comment>
<protein>
    <recommendedName>
        <fullName evidence="6">NADH:quinone oxidoreductase/Mrp antiporter transmembrane domain-containing protein</fullName>
    </recommendedName>
</protein>
<feature type="transmembrane region" description="Helical" evidence="5">
    <location>
        <begin position="76"/>
        <end position="93"/>
    </location>
</feature>
<evidence type="ECO:0000256" key="2">
    <source>
        <dbReference type="ARBA" id="ARBA00022692"/>
    </source>
</evidence>
<feature type="transmembrane region" description="Helical" evidence="5">
    <location>
        <begin position="105"/>
        <end position="124"/>
    </location>
</feature>
<name>A0A381PW87_9ZZZZ</name>
<accession>A0A381PW87</accession>
<feature type="transmembrane region" description="Helical" evidence="5">
    <location>
        <begin position="323"/>
        <end position="348"/>
    </location>
</feature>
<feature type="transmembrane region" description="Helical" evidence="5">
    <location>
        <begin position="6"/>
        <end position="25"/>
    </location>
</feature>
<evidence type="ECO:0000259" key="6">
    <source>
        <dbReference type="Pfam" id="PF00361"/>
    </source>
</evidence>
<feature type="transmembrane region" description="Helical" evidence="5">
    <location>
        <begin position="37"/>
        <end position="56"/>
    </location>
</feature>
<dbReference type="HAMAP" id="MF_00445">
    <property type="entry name" value="NDH1_NuoN_1"/>
    <property type="match status" value="1"/>
</dbReference>
<dbReference type="InterPro" id="IPR010096">
    <property type="entry name" value="NADH-Q_OxRdtase_suN/2"/>
</dbReference>
<keyword evidence="2 5" id="KW-0812">Transmembrane</keyword>
<dbReference type="NCBIfam" id="NF004442">
    <property type="entry name" value="PRK05777.1-5"/>
    <property type="match status" value="1"/>
</dbReference>
<dbReference type="PRINTS" id="PR01434">
    <property type="entry name" value="NADHDHGNASE5"/>
</dbReference>
<proteinExistence type="inferred from homology"/>
<feature type="transmembrane region" description="Helical" evidence="5">
    <location>
        <begin position="450"/>
        <end position="468"/>
    </location>
</feature>
<dbReference type="AlphaFoldDB" id="A0A381PW87"/>
<feature type="transmembrane region" description="Helical" evidence="5">
    <location>
        <begin position="404"/>
        <end position="424"/>
    </location>
</feature>
<dbReference type="InterPro" id="IPR001750">
    <property type="entry name" value="ND/Mrp_TM"/>
</dbReference>
<feature type="transmembrane region" description="Helical" evidence="5">
    <location>
        <begin position="161"/>
        <end position="188"/>
    </location>
</feature>
<feature type="domain" description="NADH:quinone oxidoreductase/Mrp antiporter transmembrane" evidence="6">
    <location>
        <begin position="124"/>
        <end position="418"/>
    </location>
</feature>
<dbReference type="GO" id="GO:0008137">
    <property type="term" value="F:NADH dehydrogenase (ubiquinone) activity"/>
    <property type="evidence" value="ECO:0007669"/>
    <property type="project" value="InterPro"/>
</dbReference>
<dbReference type="GO" id="GO:0016020">
    <property type="term" value="C:membrane"/>
    <property type="evidence" value="ECO:0007669"/>
    <property type="project" value="UniProtKB-SubCell"/>
</dbReference>
<evidence type="ECO:0000256" key="4">
    <source>
        <dbReference type="ARBA" id="ARBA00023136"/>
    </source>
</evidence>
<organism evidence="7">
    <name type="scientific">marine metagenome</name>
    <dbReference type="NCBI Taxonomy" id="408172"/>
    <lineage>
        <taxon>unclassified sequences</taxon>
        <taxon>metagenomes</taxon>
        <taxon>ecological metagenomes</taxon>
    </lineage>
</organism>
<feature type="transmembrane region" description="Helical" evidence="5">
    <location>
        <begin position="369"/>
        <end position="392"/>
    </location>
</feature>
<feature type="transmembrane region" description="Helical" evidence="5">
    <location>
        <begin position="299"/>
        <end position="317"/>
    </location>
</feature>
<evidence type="ECO:0000313" key="7">
    <source>
        <dbReference type="EMBL" id="SUZ71321.1"/>
    </source>
</evidence>
<reference evidence="7" key="1">
    <citation type="submission" date="2018-05" db="EMBL/GenBank/DDBJ databases">
        <authorList>
            <person name="Lanie J.A."/>
            <person name="Ng W.-L."/>
            <person name="Kazmierczak K.M."/>
            <person name="Andrzejewski T.M."/>
            <person name="Davidsen T.M."/>
            <person name="Wayne K.J."/>
            <person name="Tettelin H."/>
            <person name="Glass J.I."/>
            <person name="Rusch D."/>
            <person name="Podicherti R."/>
            <person name="Tsui H.-C.T."/>
            <person name="Winkler M.E."/>
        </authorList>
    </citation>
    <scope>NUCLEOTIDE SEQUENCE</scope>
</reference>
<feature type="transmembrane region" description="Helical" evidence="5">
    <location>
        <begin position="208"/>
        <end position="229"/>
    </location>
</feature>
<dbReference type="EMBL" id="UINC01001117">
    <property type="protein sequence ID" value="SUZ71321.1"/>
    <property type="molecule type" value="Genomic_DNA"/>
</dbReference>
<keyword evidence="4 5" id="KW-0472">Membrane</keyword>
<dbReference type="PANTHER" id="PTHR22773">
    <property type="entry name" value="NADH DEHYDROGENASE"/>
    <property type="match status" value="1"/>
</dbReference>
<sequence>MTKQDILVVLPEIVISLMACFILVLDLYLPATKKQKFGYGLSLVALVVGAALSLIYSEPTPVHGLNGLVLMDSLSAILKAGICISTGFVLVYSRSYADIRGLWKGEFFALALFGVVGMMVMTASNHLLSLYVGLELLALCLYTMVALRIDSTTASEAAMKYFVLGALASGILLYGMSLLYGLTGTLYIDELSVSIARYDGTMLPRTMALILVLVGLLFKMGAVPFHMWVPDVYEGSPTSSTVYLATAPKLAGFAIILRLLADGLESLATEWQGMLVVVSIASLALGNIIAIAQRNIKRMLAYSAIAHVGFFLLGILTGEASGYASAMAYILIYAVVTLGAFGVILTLSSEGVEADLIEDYSGLNQSHPWAAFIMLLLMFSLAGIPPTIGFYAKLSVLQAVVNAGMTWVAVAAVVLSVVGAFYYLRIVKVMYFDDPTATHRGLQFSPKPDARILLTINGLAVVILMPWIGELSTLCERAIGVLF</sequence>
<dbReference type="Pfam" id="PF00361">
    <property type="entry name" value="Proton_antipo_M"/>
    <property type="match status" value="1"/>
</dbReference>
<feature type="transmembrane region" description="Helical" evidence="5">
    <location>
        <begin position="241"/>
        <end position="261"/>
    </location>
</feature>